<dbReference type="AlphaFoldDB" id="A0A0N4Z3C0"/>
<sequence>MNRNVKYRSIAYGTWHIGDARKFVEERFNGKINKNAIDSHITQAKFTNKEEELPKVISRNLLTLQISSDDNPTELIMKESKDTTPITITPLNMKHNTSFDYYNQEDNLLTVSSIDIDPSEFEILKKNKKNCVNNQLSMADSGIADNSDSSAEGDWYSSNEYIQYCQKMQNTTNTEDEFSLSSQITNNKKDVQHHRSLDTIYQHSVSPSSNQLITKKKISPSIITNSNISKPLMVKSINKKHAPIPHLRTTMTSPCQILSLPHDYICCNHHHQPNNLTQYGANYICNTHFNNFLDNNCHRPYFETNSFKMANHPSKTNERQNINYFAFSVLNDPINISQHNTIISNGGYNNIQHLNPSIDDEKYQTNNTYNGIDKRRAKSVEINKPHCIILNDQGYNTMRVDNFNNISNTIGRNHPTANFYVDNSIMYKNDSSNKWKIGTLPSNEQKKEKNTSALQSTKNFFQRIFSNPVSTLPKKWKKSNIKNSCKSTETFTDDWSHMNALTTMQRYGTIHRTKTENDTILDPKRYCDNISKQYQSHINVCNNSHPYSFTGKELRNFSYNNDSSQKSPSDSCYTTTDSTSGRTDGSDKTMYDVFKEKSYELKEKNKEYPSIEDFKSWDEIYKHLKSELLQIREKDHRIMRNLRNTEQELNELKEILL</sequence>
<accession>A0A0N4Z3C0</accession>
<evidence type="ECO:0000256" key="1">
    <source>
        <dbReference type="SAM" id="MobiDB-lite"/>
    </source>
</evidence>
<dbReference type="WBParaSite" id="PTRK_0000139700.1">
    <property type="protein sequence ID" value="PTRK_0000139700.1"/>
    <property type="gene ID" value="PTRK_0000139700"/>
</dbReference>
<proteinExistence type="predicted"/>
<organism evidence="2 3">
    <name type="scientific">Parastrongyloides trichosuri</name>
    <name type="common">Possum-specific nematode worm</name>
    <dbReference type="NCBI Taxonomy" id="131310"/>
    <lineage>
        <taxon>Eukaryota</taxon>
        <taxon>Metazoa</taxon>
        <taxon>Ecdysozoa</taxon>
        <taxon>Nematoda</taxon>
        <taxon>Chromadorea</taxon>
        <taxon>Rhabditida</taxon>
        <taxon>Tylenchina</taxon>
        <taxon>Panagrolaimomorpha</taxon>
        <taxon>Strongyloidoidea</taxon>
        <taxon>Strongyloididae</taxon>
        <taxon>Parastrongyloides</taxon>
    </lineage>
</organism>
<evidence type="ECO:0000313" key="3">
    <source>
        <dbReference type="WBParaSite" id="PTRK_0000139700.1"/>
    </source>
</evidence>
<evidence type="ECO:0000313" key="2">
    <source>
        <dbReference type="Proteomes" id="UP000038045"/>
    </source>
</evidence>
<protein>
    <submittedName>
        <fullName evidence="3">Homeobox domain-containing protein</fullName>
    </submittedName>
</protein>
<name>A0A0N4Z3C0_PARTI</name>
<reference evidence="3" key="1">
    <citation type="submission" date="2017-02" db="UniProtKB">
        <authorList>
            <consortium name="WormBaseParasite"/>
        </authorList>
    </citation>
    <scope>IDENTIFICATION</scope>
</reference>
<feature type="region of interest" description="Disordered" evidence="1">
    <location>
        <begin position="560"/>
        <end position="586"/>
    </location>
</feature>
<keyword evidence="2" id="KW-1185">Reference proteome</keyword>
<feature type="compositionally biased region" description="Low complexity" evidence="1">
    <location>
        <begin position="567"/>
        <end position="583"/>
    </location>
</feature>
<dbReference type="Proteomes" id="UP000038045">
    <property type="component" value="Unplaced"/>
</dbReference>